<gene>
    <name evidence="2" type="ORF">HannXRQ_Chr13g0410461</name>
</gene>
<reference evidence="3" key="1">
    <citation type="journal article" date="2017" name="Nature">
        <title>The sunflower genome provides insights into oil metabolism, flowering and Asterid evolution.</title>
        <authorList>
            <person name="Badouin H."/>
            <person name="Gouzy J."/>
            <person name="Grassa C.J."/>
            <person name="Murat F."/>
            <person name="Staton S.E."/>
            <person name="Cottret L."/>
            <person name="Lelandais-Briere C."/>
            <person name="Owens G.L."/>
            <person name="Carrere S."/>
            <person name="Mayjonade B."/>
            <person name="Legrand L."/>
            <person name="Gill N."/>
            <person name="Kane N.C."/>
            <person name="Bowers J.E."/>
            <person name="Hubner S."/>
            <person name="Bellec A."/>
            <person name="Berard A."/>
            <person name="Berges H."/>
            <person name="Blanchet N."/>
            <person name="Boniface M.C."/>
            <person name="Brunel D."/>
            <person name="Catrice O."/>
            <person name="Chaidir N."/>
            <person name="Claudel C."/>
            <person name="Donnadieu C."/>
            <person name="Faraut T."/>
            <person name="Fievet G."/>
            <person name="Helmstetter N."/>
            <person name="King M."/>
            <person name="Knapp S.J."/>
            <person name="Lai Z."/>
            <person name="Le Paslier M.C."/>
            <person name="Lippi Y."/>
            <person name="Lorenzon L."/>
            <person name="Mandel J.R."/>
            <person name="Marage G."/>
            <person name="Marchand G."/>
            <person name="Marquand E."/>
            <person name="Bret-Mestries E."/>
            <person name="Morien E."/>
            <person name="Nambeesan S."/>
            <person name="Nguyen T."/>
            <person name="Pegot-Espagnet P."/>
            <person name="Pouilly N."/>
            <person name="Raftis F."/>
            <person name="Sallet E."/>
            <person name="Schiex T."/>
            <person name="Thomas J."/>
            <person name="Vandecasteele C."/>
            <person name="Vares D."/>
            <person name="Vear F."/>
            <person name="Vautrin S."/>
            <person name="Crespi M."/>
            <person name="Mangin B."/>
            <person name="Burke J.M."/>
            <person name="Salse J."/>
            <person name="Munos S."/>
            <person name="Vincourt P."/>
            <person name="Rieseberg L.H."/>
            <person name="Langlade N.B."/>
        </authorList>
    </citation>
    <scope>NUCLEOTIDE SEQUENCE [LARGE SCALE GENOMIC DNA]</scope>
    <source>
        <strain evidence="3">cv. SF193</strain>
    </source>
</reference>
<proteinExistence type="predicted"/>
<dbReference type="AlphaFoldDB" id="A0A251STK7"/>
<dbReference type="EMBL" id="CM007902">
    <property type="protein sequence ID" value="OTG02205.1"/>
    <property type="molecule type" value="Genomic_DNA"/>
</dbReference>
<organism evidence="2 3">
    <name type="scientific">Helianthus annuus</name>
    <name type="common">Common sunflower</name>
    <dbReference type="NCBI Taxonomy" id="4232"/>
    <lineage>
        <taxon>Eukaryota</taxon>
        <taxon>Viridiplantae</taxon>
        <taxon>Streptophyta</taxon>
        <taxon>Embryophyta</taxon>
        <taxon>Tracheophyta</taxon>
        <taxon>Spermatophyta</taxon>
        <taxon>Magnoliopsida</taxon>
        <taxon>eudicotyledons</taxon>
        <taxon>Gunneridae</taxon>
        <taxon>Pentapetalae</taxon>
        <taxon>asterids</taxon>
        <taxon>campanulids</taxon>
        <taxon>Asterales</taxon>
        <taxon>Asteraceae</taxon>
        <taxon>Asteroideae</taxon>
        <taxon>Heliantheae alliance</taxon>
        <taxon>Heliantheae</taxon>
        <taxon>Helianthus</taxon>
    </lineage>
</organism>
<evidence type="ECO:0000313" key="3">
    <source>
        <dbReference type="Proteomes" id="UP000215914"/>
    </source>
</evidence>
<keyword evidence="1" id="KW-0472">Membrane</keyword>
<evidence type="ECO:0000256" key="1">
    <source>
        <dbReference type="SAM" id="Phobius"/>
    </source>
</evidence>
<keyword evidence="3" id="KW-1185">Reference proteome</keyword>
<evidence type="ECO:0000313" key="2">
    <source>
        <dbReference type="EMBL" id="OTG02205.1"/>
    </source>
</evidence>
<name>A0A251STK7_HELAN</name>
<keyword evidence="1" id="KW-1133">Transmembrane helix</keyword>
<dbReference type="Proteomes" id="UP000215914">
    <property type="component" value="Chromosome 13"/>
</dbReference>
<sequence>MTIIPSHLWHVRVSGLLINSQLTVLNFVSWLLYALLGLIEEAKRIKGSQITFHLHESWF</sequence>
<feature type="transmembrane region" description="Helical" evidence="1">
    <location>
        <begin position="20"/>
        <end position="39"/>
    </location>
</feature>
<dbReference type="InParanoid" id="A0A251STK7"/>
<accession>A0A251STK7</accession>
<keyword evidence="1" id="KW-0812">Transmembrane</keyword>
<protein>
    <submittedName>
        <fullName evidence="2">Uncharacterized protein</fullName>
    </submittedName>
</protein>